<comment type="caution">
    <text evidence="2">The sequence shown here is derived from an EMBL/GenBank/DDBJ whole genome shotgun (WGS) entry which is preliminary data.</text>
</comment>
<evidence type="ECO:0000313" key="3">
    <source>
        <dbReference type="Proteomes" id="UP000004169"/>
    </source>
</evidence>
<dbReference type="EMBL" id="CAHP01000014">
    <property type="protein sequence ID" value="CCG40558.1"/>
    <property type="molecule type" value="Genomic_DNA"/>
</dbReference>
<feature type="region of interest" description="Disordered" evidence="1">
    <location>
        <begin position="43"/>
        <end position="69"/>
    </location>
</feature>
<proteinExistence type="predicted"/>
<dbReference type="STRING" id="1150626.PHAMO_210069"/>
<keyword evidence="3" id="KW-1185">Reference proteome</keyword>
<evidence type="ECO:0000256" key="1">
    <source>
        <dbReference type="SAM" id="MobiDB-lite"/>
    </source>
</evidence>
<evidence type="ECO:0000313" key="2">
    <source>
        <dbReference type="EMBL" id="CCG40558.1"/>
    </source>
</evidence>
<gene>
    <name evidence="2" type="ORF">PHAMO_210069</name>
</gene>
<reference evidence="2 3" key="1">
    <citation type="journal article" date="2012" name="J. Bacteriol.">
        <title>Draft Genome Sequence of the Purple Photosynthetic Bacterium Phaeospirillum molischianum DSM120, a Particularly Versatile Bacterium.</title>
        <authorList>
            <person name="Duquesne K."/>
            <person name="Prima V."/>
            <person name="Ji B."/>
            <person name="Rouy Z."/>
            <person name="Medigue C."/>
            <person name="Talla E."/>
            <person name="Sturgis J.N."/>
        </authorList>
    </citation>
    <scope>NUCLEOTIDE SEQUENCE [LARGE SCALE GENOMIC DNA]</scope>
    <source>
        <strain evidence="3">DSM120</strain>
    </source>
</reference>
<protein>
    <submittedName>
        <fullName evidence="2">Uncharacterized protein</fullName>
    </submittedName>
</protein>
<dbReference type="AlphaFoldDB" id="H8FQC0"/>
<sequence length="69" mass="8246">MFFLVSLRSHYFVSNGKVQRYFVYKRRFSFVGVYRAGLMMKPDGGAERRDRRRQGAVRLAPTQPKRRVF</sequence>
<dbReference type="Proteomes" id="UP000004169">
    <property type="component" value="Unassembled WGS sequence"/>
</dbReference>
<name>H8FQC0_MAGML</name>
<organism evidence="2 3">
    <name type="scientific">Magnetospirillum molischianum DSM 120</name>
    <dbReference type="NCBI Taxonomy" id="1150626"/>
    <lineage>
        <taxon>Bacteria</taxon>
        <taxon>Pseudomonadati</taxon>
        <taxon>Pseudomonadota</taxon>
        <taxon>Alphaproteobacteria</taxon>
        <taxon>Rhodospirillales</taxon>
        <taxon>Rhodospirillaceae</taxon>
        <taxon>Magnetospirillum</taxon>
    </lineage>
</organism>
<accession>H8FQC0</accession>